<keyword evidence="5" id="KW-1185">Reference proteome</keyword>
<reference evidence="5" key="1">
    <citation type="journal article" date="2019" name="Int. J. Syst. Evol. Microbiol.">
        <title>The Global Catalogue of Microorganisms (GCM) 10K type strain sequencing project: providing services to taxonomists for standard genome sequencing and annotation.</title>
        <authorList>
            <consortium name="The Broad Institute Genomics Platform"/>
            <consortium name="The Broad Institute Genome Sequencing Center for Infectious Disease"/>
            <person name="Wu L."/>
            <person name="Ma J."/>
        </authorList>
    </citation>
    <scope>NUCLEOTIDE SEQUENCE [LARGE SCALE GENOMIC DNA]</scope>
    <source>
        <strain evidence="5">KCTC 32514</strain>
    </source>
</reference>
<sequence>YEFKLRCVKEVLNHHQTVKSVSELNGCHHTSLHHWVRSYEAFGKKGLLPRKTKKYSLEFKHKVLESIEQDVLSLSQACSKFNIPTKSVILGWQRKYKKSGVMGLTNKPKEKPNMPFKRAKKKSSKPLTREEELLLENESLRAELDLLKKLEALTQAEQNKKLKP</sequence>
<proteinExistence type="inferred from homology"/>
<dbReference type="Pfam" id="PF13518">
    <property type="entry name" value="HTH_28"/>
    <property type="match status" value="1"/>
</dbReference>
<dbReference type="InterPro" id="IPR055247">
    <property type="entry name" value="InsJ-like_HTH"/>
</dbReference>
<dbReference type="InterPro" id="IPR010921">
    <property type="entry name" value="Trp_repressor/repl_initiator"/>
</dbReference>
<evidence type="ECO:0000256" key="2">
    <source>
        <dbReference type="SAM" id="MobiDB-lite"/>
    </source>
</evidence>
<dbReference type="InterPro" id="IPR036388">
    <property type="entry name" value="WH-like_DNA-bd_sf"/>
</dbReference>
<accession>A0ABW6A1C2</accession>
<gene>
    <name evidence="4" type="ORF">ACFS29_20590</name>
</gene>
<dbReference type="RefSeq" id="WP_379660221.1">
    <property type="nucleotide sequence ID" value="NZ_JBHUOS010000017.1"/>
</dbReference>
<evidence type="ECO:0000259" key="3">
    <source>
        <dbReference type="Pfam" id="PF13518"/>
    </source>
</evidence>
<dbReference type="PANTHER" id="PTHR33795:SF1">
    <property type="entry name" value="INSERTION ELEMENT IS150 PROTEIN INSJ"/>
    <property type="match status" value="1"/>
</dbReference>
<feature type="domain" description="Insertion element IS150 protein InsJ-like helix-turn-helix" evidence="3">
    <location>
        <begin position="3"/>
        <end position="54"/>
    </location>
</feature>
<evidence type="ECO:0000313" key="5">
    <source>
        <dbReference type="Proteomes" id="UP001597548"/>
    </source>
</evidence>
<organism evidence="4 5">
    <name type="scientific">Psychroserpens luteus</name>
    <dbReference type="NCBI Taxonomy" id="1434066"/>
    <lineage>
        <taxon>Bacteria</taxon>
        <taxon>Pseudomonadati</taxon>
        <taxon>Bacteroidota</taxon>
        <taxon>Flavobacteriia</taxon>
        <taxon>Flavobacteriales</taxon>
        <taxon>Flavobacteriaceae</taxon>
        <taxon>Psychroserpens</taxon>
    </lineage>
</organism>
<evidence type="ECO:0000313" key="4">
    <source>
        <dbReference type="EMBL" id="MFD2918063.1"/>
    </source>
</evidence>
<evidence type="ECO:0000256" key="1">
    <source>
        <dbReference type="ARBA" id="ARBA00038232"/>
    </source>
</evidence>
<feature type="region of interest" description="Disordered" evidence="2">
    <location>
        <begin position="101"/>
        <end position="131"/>
    </location>
</feature>
<comment type="caution">
    <text evidence="4">The sequence shown here is derived from an EMBL/GenBank/DDBJ whole genome shotgun (WGS) entry which is preliminary data.</text>
</comment>
<dbReference type="Gene3D" id="1.10.10.10">
    <property type="entry name" value="Winged helix-like DNA-binding domain superfamily/Winged helix DNA-binding domain"/>
    <property type="match status" value="1"/>
</dbReference>
<comment type="similarity">
    <text evidence="1">Belongs to the IS150/IS1296 orfA family.</text>
</comment>
<dbReference type="PANTHER" id="PTHR33795">
    <property type="entry name" value="INSERTION ELEMENT IS150 PROTEIN INSJ"/>
    <property type="match status" value="1"/>
</dbReference>
<dbReference type="Proteomes" id="UP001597548">
    <property type="component" value="Unassembled WGS sequence"/>
</dbReference>
<name>A0ABW6A1C2_9FLAO</name>
<dbReference type="InterPro" id="IPR052057">
    <property type="entry name" value="IS150/IS1296_orfA-like"/>
</dbReference>
<dbReference type="EMBL" id="JBHUOS010000017">
    <property type="protein sequence ID" value="MFD2918063.1"/>
    <property type="molecule type" value="Genomic_DNA"/>
</dbReference>
<feature type="non-terminal residue" evidence="4">
    <location>
        <position position="1"/>
    </location>
</feature>
<protein>
    <submittedName>
        <fullName evidence="4">Helix-turn-helix domain-containing protein</fullName>
    </submittedName>
</protein>
<dbReference type="SUPFAM" id="SSF48295">
    <property type="entry name" value="TrpR-like"/>
    <property type="match status" value="2"/>
</dbReference>